<proteinExistence type="inferred from homology"/>
<dbReference type="InterPro" id="IPR036390">
    <property type="entry name" value="WH_DNA-bd_sf"/>
</dbReference>
<dbReference type="Proteomes" id="UP001183176">
    <property type="component" value="Unassembled WGS sequence"/>
</dbReference>
<dbReference type="EMBL" id="JAVREH010000004">
    <property type="protein sequence ID" value="MDT0260664.1"/>
    <property type="molecule type" value="Genomic_DNA"/>
</dbReference>
<dbReference type="SUPFAM" id="SSF53067">
    <property type="entry name" value="Actin-like ATPase domain"/>
    <property type="match status" value="1"/>
</dbReference>
<dbReference type="InterPro" id="IPR043129">
    <property type="entry name" value="ATPase_NBD"/>
</dbReference>
<dbReference type="InterPro" id="IPR000600">
    <property type="entry name" value="ROK"/>
</dbReference>
<organism evidence="3 4">
    <name type="scientific">Jatrophihabitans lederbergiae</name>
    <dbReference type="NCBI Taxonomy" id="3075547"/>
    <lineage>
        <taxon>Bacteria</taxon>
        <taxon>Bacillati</taxon>
        <taxon>Actinomycetota</taxon>
        <taxon>Actinomycetes</taxon>
        <taxon>Jatrophihabitantales</taxon>
        <taxon>Jatrophihabitantaceae</taxon>
        <taxon>Jatrophihabitans</taxon>
    </lineage>
</organism>
<dbReference type="Pfam" id="PF00480">
    <property type="entry name" value="ROK"/>
    <property type="match status" value="1"/>
</dbReference>
<gene>
    <name evidence="3" type="ORF">RM423_04580</name>
</gene>
<evidence type="ECO:0000313" key="4">
    <source>
        <dbReference type="Proteomes" id="UP001183176"/>
    </source>
</evidence>
<evidence type="ECO:0000259" key="2">
    <source>
        <dbReference type="Pfam" id="PF12802"/>
    </source>
</evidence>
<accession>A0ABU2J7R4</accession>
<feature type="domain" description="HTH marR-type" evidence="2">
    <location>
        <begin position="17"/>
        <end position="60"/>
    </location>
</feature>
<dbReference type="RefSeq" id="WP_311421821.1">
    <property type="nucleotide sequence ID" value="NZ_JAVREH010000004.1"/>
</dbReference>
<dbReference type="InterPro" id="IPR000835">
    <property type="entry name" value="HTH_MarR-typ"/>
</dbReference>
<name>A0ABU2J7R4_9ACTN</name>
<comment type="similarity">
    <text evidence="1">Belongs to the ROK (NagC/XylR) family.</text>
</comment>
<sequence length="418" mass="43914">MPGTRTTTVRDLRKSNRARALWELYMNGPLTRQEVGAAAGVSPATVSNLVGELLEQGVVIEVGLEDSNGGRPRGLLQVNPEYGFVVGVDVGETALLVELFDLSMKVRASHVSTTELARLDPQDVVDRVHEGIEAVIAQAGVRSEQILGVGVGVPGLVEHGNDAVVHGQSVGWDAVPLGAMLRDGMDLPLLIDNGAKTLGQAEKWFGAARGSDNAVIVLLGIGVGTSIISNGELYRGSTSSAGEWGHTTVMVEGRQCRCGAVGCLEAYVGAEAIVARYDELKRRRVEIKPRELEERVAAIVTAAPSDKAAAKVLDETATYLGAGIADLVNLFNPERVVVGGWLGQLLGDTLLPRVREVAARHALRLPFSHVSILKAQLGKDAVALGAATLPIASVLSSGAVLPSTTVRSRLLDSSRATG</sequence>
<dbReference type="SUPFAM" id="SSF46785">
    <property type="entry name" value="Winged helix' DNA-binding domain"/>
    <property type="match status" value="1"/>
</dbReference>
<protein>
    <submittedName>
        <fullName evidence="3">ROK family transcriptional regulator</fullName>
    </submittedName>
</protein>
<dbReference type="PANTHER" id="PTHR18964">
    <property type="entry name" value="ROK (REPRESSOR, ORF, KINASE) FAMILY"/>
    <property type="match status" value="1"/>
</dbReference>
<dbReference type="InterPro" id="IPR036388">
    <property type="entry name" value="WH-like_DNA-bd_sf"/>
</dbReference>
<reference evidence="4" key="1">
    <citation type="submission" date="2023-07" db="EMBL/GenBank/DDBJ databases">
        <title>30 novel species of actinomycetes from the DSMZ collection.</title>
        <authorList>
            <person name="Nouioui I."/>
        </authorList>
    </citation>
    <scope>NUCLEOTIDE SEQUENCE [LARGE SCALE GENOMIC DNA]</scope>
    <source>
        <strain evidence="4">DSM 44399</strain>
    </source>
</reference>
<evidence type="ECO:0000313" key="3">
    <source>
        <dbReference type="EMBL" id="MDT0260664.1"/>
    </source>
</evidence>
<dbReference type="Gene3D" id="1.10.10.10">
    <property type="entry name" value="Winged helix-like DNA-binding domain superfamily/Winged helix DNA-binding domain"/>
    <property type="match status" value="1"/>
</dbReference>
<comment type="caution">
    <text evidence="3">The sequence shown here is derived from an EMBL/GenBank/DDBJ whole genome shotgun (WGS) entry which is preliminary data.</text>
</comment>
<dbReference type="Pfam" id="PF12802">
    <property type="entry name" value="MarR_2"/>
    <property type="match status" value="1"/>
</dbReference>
<evidence type="ECO:0000256" key="1">
    <source>
        <dbReference type="ARBA" id="ARBA00006479"/>
    </source>
</evidence>
<dbReference type="PANTHER" id="PTHR18964:SF149">
    <property type="entry name" value="BIFUNCTIONAL UDP-N-ACETYLGLUCOSAMINE 2-EPIMERASE_N-ACETYLMANNOSAMINE KINASE"/>
    <property type="match status" value="1"/>
</dbReference>
<dbReference type="Gene3D" id="3.30.420.40">
    <property type="match status" value="2"/>
</dbReference>
<keyword evidence="4" id="KW-1185">Reference proteome</keyword>